<dbReference type="Proteomes" id="UP001222325">
    <property type="component" value="Unassembled WGS sequence"/>
</dbReference>
<keyword evidence="2" id="KW-1185">Reference proteome</keyword>
<sequence>MAGNRIQIAHGMIYQRASPTVGNDRSWLMGGYGVMIHHSPILWWPVSSGSTTTSPTNDEISITFSDAMQLVATSLSGIHRSNKVPNFDAMVETLDPIMARTATQFNTTLPNSLALVAIMMRDAGQFLILEGFNQTFAAIGPDTTVATTATV</sequence>
<proteinExistence type="predicted"/>
<gene>
    <name evidence="1" type="ORF">B0H15DRAFT_803384</name>
</gene>
<protein>
    <submittedName>
        <fullName evidence="1">Uncharacterized protein</fullName>
    </submittedName>
</protein>
<accession>A0AAD6TYD7</accession>
<evidence type="ECO:0000313" key="2">
    <source>
        <dbReference type="Proteomes" id="UP001222325"/>
    </source>
</evidence>
<name>A0AAD6TYD7_9AGAR</name>
<dbReference type="AlphaFoldDB" id="A0AAD6TYD7"/>
<evidence type="ECO:0000313" key="1">
    <source>
        <dbReference type="EMBL" id="KAJ7082003.1"/>
    </source>
</evidence>
<organism evidence="1 2">
    <name type="scientific">Mycena belliarum</name>
    <dbReference type="NCBI Taxonomy" id="1033014"/>
    <lineage>
        <taxon>Eukaryota</taxon>
        <taxon>Fungi</taxon>
        <taxon>Dikarya</taxon>
        <taxon>Basidiomycota</taxon>
        <taxon>Agaricomycotina</taxon>
        <taxon>Agaricomycetes</taxon>
        <taxon>Agaricomycetidae</taxon>
        <taxon>Agaricales</taxon>
        <taxon>Marasmiineae</taxon>
        <taxon>Mycenaceae</taxon>
        <taxon>Mycena</taxon>
    </lineage>
</organism>
<comment type="caution">
    <text evidence="1">The sequence shown here is derived from an EMBL/GenBank/DDBJ whole genome shotgun (WGS) entry which is preliminary data.</text>
</comment>
<reference evidence="1" key="1">
    <citation type="submission" date="2023-03" db="EMBL/GenBank/DDBJ databases">
        <title>Massive genome expansion in bonnet fungi (Mycena s.s.) driven by repeated elements and novel gene families across ecological guilds.</title>
        <authorList>
            <consortium name="Lawrence Berkeley National Laboratory"/>
            <person name="Harder C.B."/>
            <person name="Miyauchi S."/>
            <person name="Viragh M."/>
            <person name="Kuo A."/>
            <person name="Thoen E."/>
            <person name="Andreopoulos B."/>
            <person name="Lu D."/>
            <person name="Skrede I."/>
            <person name="Drula E."/>
            <person name="Henrissat B."/>
            <person name="Morin E."/>
            <person name="Kohler A."/>
            <person name="Barry K."/>
            <person name="LaButti K."/>
            <person name="Morin E."/>
            <person name="Salamov A."/>
            <person name="Lipzen A."/>
            <person name="Mereny Z."/>
            <person name="Hegedus B."/>
            <person name="Baldrian P."/>
            <person name="Stursova M."/>
            <person name="Weitz H."/>
            <person name="Taylor A."/>
            <person name="Grigoriev I.V."/>
            <person name="Nagy L.G."/>
            <person name="Martin F."/>
            <person name="Kauserud H."/>
        </authorList>
    </citation>
    <scope>NUCLEOTIDE SEQUENCE</scope>
    <source>
        <strain evidence="1">CBHHK173m</strain>
    </source>
</reference>
<dbReference type="EMBL" id="JARJCN010000047">
    <property type="protein sequence ID" value="KAJ7082003.1"/>
    <property type="molecule type" value="Genomic_DNA"/>
</dbReference>